<geneLocation type="mitochondrion" evidence="1"/>
<reference evidence="1" key="1">
    <citation type="journal article" date="2015" name="Genome Biol. Evol.">
        <title>Organellar Genomes of White Spruce (Picea glauca): Assembly and Annotation.</title>
        <authorList>
            <person name="Jackman S.D."/>
            <person name="Warren R.L."/>
            <person name="Gibb E.A."/>
            <person name="Vandervalk B.P."/>
            <person name="Mohamadi H."/>
            <person name="Chu J."/>
            <person name="Raymond A."/>
            <person name="Pleasance S."/>
            <person name="Coope R."/>
            <person name="Wildung M.R."/>
            <person name="Ritland C.E."/>
            <person name="Bousquet J."/>
            <person name="Jones S.J."/>
            <person name="Bohlmann J."/>
            <person name="Birol I."/>
        </authorList>
    </citation>
    <scope>NUCLEOTIDE SEQUENCE [LARGE SCALE GENOMIC DNA]</scope>
    <source>
        <tissue evidence="1">Flushing bud</tissue>
    </source>
</reference>
<name>A0A101LWT9_PICGL</name>
<sequence>MQVGPDLTCAFPQFTYWEQEGAFPVPSHPCLEGPHPLTLFHLSVAAMP</sequence>
<proteinExistence type="predicted"/>
<organism evidence="1">
    <name type="scientific">Picea glauca</name>
    <name type="common">White spruce</name>
    <name type="synonym">Pinus glauca</name>
    <dbReference type="NCBI Taxonomy" id="3330"/>
    <lineage>
        <taxon>Eukaryota</taxon>
        <taxon>Viridiplantae</taxon>
        <taxon>Streptophyta</taxon>
        <taxon>Embryophyta</taxon>
        <taxon>Tracheophyta</taxon>
        <taxon>Spermatophyta</taxon>
        <taxon>Pinopsida</taxon>
        <taxon>Pinidae</taxon>
        <taxon>Conifers I</taxon>
        <taxon>Pinales</taxon>
        <taxon>Pinaceae</taxon>
        <taxon>Picea</taxon>
    </lineage>
</organism>
<protein>
    <submittedName>
        <fullName evidence="1">Uncharacterized protein</fullName>
    </submittedName>
</protein>
<dbReference type="EMBL" id="LKAM01000009">
    <property type="protein sequence ID" value="KUM46795.1"/>
    <property type="molecule type" value="Genomic_DNA"/>
</dbReference>
<keyword evidence="1" id="KW-0496">Mitochondrion</keyword>
<dbReference type="AlphaFoldDB" id="A0A101LWT9"/>
<comment type="caution">
    <text evidence="1">The sequence shown here is derived from an EMBL/GenBank/DDBJ whole genome shotgun (WGS) entry which is preliminary data.</text>
</comment>
<gene>
    <name evidence="1" type="ORF">ABT39_MTgene6250</name>
</gene>
<accession>A0A101LWT9</accession>
<evidence type="ECO:0000313" key="1">
    <source>
        <dbReference type="EMBL" id="KUM46795.1"/>
    </source>
</evidence>